<feature type="compositionally biased region" description="Basic and acidic residues" evidence="1">
    <location>
        <begin position="38"/>
        <end position="47"/>
    </location>
</feature>
<protein>
    <submittedName>
        <fullName evidence="2">Uncharacterized protein</fullName>
    </submittedName>
</protein>
<evidence type="ECO:0000313" key="2">
    <source>
        <dbReference type="EMBL" id="EFN80711.1"/>
    </source>
</evidence>
<keyword evidence="3" id="KW-1185">Reference proteome</keyword>
<evidence type="ECO:0000313" key="3">
    <source>
        <dbReference type="Proteomes" id="UP000008237"/>
    </source>
</evidence>
<reference evidence="2 3" key="1">
    <citation type="journal article" date="2010" name="Science">
        <title>Genomic comparison of the ants Camponotus floridanus and Harpegnathos saltator.</title>
        <authorList>
            <person name="Bonasio R."/>
            <person name="Zhang G."/>
            <person name="Ye C."/>
            <person name="Mutti N.S."/>
            <person name="Fang X."/>
            <person name="Qin N."/>
            <person name="Donahue G."/>
            <person name="Yang P."/>
            <person name="Li Q."/>
            <person name="Li C."/>
            <person name="Zhang P."/>
            <person name="Huang Z."/>
            <person name="Berger S.L."/>
            <person name="Reinberg D."/>
            <person name="Wang J."/>
            <person name="Liebig J."/>
        </authorList>
    </citation>
    <scope>NUCLEOTIDE SEQUENCE [LARGE SCALE GENOMIC DNA]</scope>
    <source>
        <strain evidence="2 3">R22 G/1</strain>
    </source>
</reference>
<dbReference type="Proteomes" id="UP000008237">
    <property type="component" value="Unassembled WGS sequence"/>
</dbReference>
<dbReference type="EMBL" id="GL450630">
    <property type="protein sequence ID" value="EFN80711.1"/>
    <property type="molecule type" value="Genomic_DNA"/>
</dbReference>
<feature type="compositionally biased region" description="Basic and acidic residues" evidence="1">
    <location>
        <begin position="68"/>
        <end position="85"/>
    </location>
</feature>
<dbReference type="InParanoid" id="E2BUC7"/>
<accession>E2BUC7</accession>
<feature type="compositionally biased region" description="Basic and acidic residues" evidence="1">
    <location>
        <begin position="93"/>
        <end position="113"/>
    </location>
</feature>
<feature type="region of interest" description="Disordered" evidence="1">
    <location>
        <begin position="19"/>
        <end position="124"/>
    </location>
</feature>
<dbReference type="AlphaFoldDB" id="E2BUC7"/>
<sequence length="148" mass="16397">MFFSCLSPGLMLRLKINRSRKRRSSLSSLPVASGPSVRVDRREKEEGVVGPLRSYDQRRGTTSETEATDERRGTRGEKNEGEGENNKTSGAKLRNEVVEEESRRAGEKDREEIGTGGGGGCRRWRNNDAFHVPPAMGVSAACPYQVRT</sequence>
<evidence type="ECO:0000256" key="1">
    <source>
        <dbReference type="SAM" id="MobiDB-lite"/>
    </source>
</evidence>
<organism evidence="3">
    <name type="scientific">Harpegnathos saltator</name>
    <name type="common">Jerdon's jumping ant</name>
    <dbReference type="NCBI Taxonomy" id="610380"/>
    <lineage>
        <taxon>Eukaryota</taxon>
        <taxon>Metazoa</taxon>
        <taxon>Ecdysozoa</taxon>
        <taxon>Arthropoda</taxon>
        <taxon>Hexapoda</taxon>
        <taxon>Insecta</taxon>
        <taxon>Pterygota</taxon>
        <taxon>Neoptera</taxon>
        <taxon>Endopterygota</taxon>
        <taxon>Hymenoptera</taxon>
        <taxon>Apocrita</taxon>
        <taxon>Aculeata</taxon>
        <taxon>Formicoidea</taxon>
        <taxon>Formicidae</taxon>
        <taxon>Ponerinae</taxon>
        <taxon>Ponerini</taxon>
        <taxon>Harpegnathos</taxon>
    </lineage>
</organism>
<name>E2BUC7_HARSA</name>
<gene>
    <name evidence="2" type="ORF">EAI_02972</name>
</gene>
<proteinExistence type="predicted"/>